<feature type="chain" id="PRO_5010718938" evidence="1">
    <location>
        <begin position="22"/>
        <end position="306"/>
    </location>
</feature>
<keyword evidence="3" id="KW-1185">Reference proteome</keyword>
<gene>
    <name evidence="2" type="ORF">NSJP_2613</name>
</gene>
<accession>A0A1W1I701</accession>
<sequence>MYLPVRFLTRSLVLVALFALSAGCSPVQPVSVEVMRVPETPCTDNQAIIFCDGFESGTLGLWQDGVDSSRQKVTAVDSDVVSGRRSLEVVYPAGDDGGWMTRWFMPGHDHVFARIYVRFQPGWRCGGNCTKLIAFYANRVDDRWSGFGKAGIRPTGQDYFYAGLATSNWHRQPDPGEIIFYSYHPEMRQAKDGRFWGNFSYQDDPRDALRPGRWYCVEFEVQANSPGQHDGYQNMWIDGMLRGRVSGMRWRDSPDVRINAFQLTFSGAVPVTERMWMDDVVVSTERVGCNRPLVNDTADQAATAPR</sequence>
<dbReference type="Proteomes" id="UP000192042">
    <property type="component" value="Chromosome I"/>
</dbReference>
<protein>
    <submittedName>
        <fullName evidence="2">Putative secreted protein</fullName>
    </submittedName>
</protein>
<dbReference type="AlphaFoldDB" id="A0A1W1I701"/>
<proteinExistence type="predicted"/>
<dbReference type="KEGG" id="nja:NSJP_2613"/>
<dbReference type="Gene3D" id="2.60.120.200">
    <property type="match status" value="1"/>
</dbReference>
<name>A0A1W1I701_9BACT</name>
<organism evidence="2 3">
    <name type="scientific">Nitrospira japonica</name>
    <dbReference type="NCBI Taxonomy" id="1325564"/>
    <lineage>
        <taxon>Bacteria</taxon>
        <taxon>Pseudomonadati</taxon>
        <taxon>Nitrospirota</taxon>
        <taxon>Nitrospiria</taxon>
        <taxon>Nitrospirales</taxon>
        <taxon>Nitrospiraceae</taxon>
        <taxon>Nitrospira</taxon>
    </lineage>
</organism>
<dbReference type="STRING" id="1325564.NSJP_2613"/>
<dbReference type="PROSITE" id="PS51257">
    <property type="entry name" value="PROKAR_LIPOPROTEIN"/>
    <property type="match status" value="1"/>
</dbReference>
<keyword evidence="1" id="KW-0732">Signal</keyword>
<dbReference type="EMBL" id="LT828648">
    <property type="protein sequence ID" value="SLM48780.1"/>
    <property type="molecule type" value="Genomic_DNA"/>
</dbReference>
<evidence type="ECO:0000313" key="2">
    <source>
        <dbReference type="EMBL" id="SLM48780.1"/>
    </source>
</evidence>
<reference evidence="2 3" key="1">
    <citation type="submission" date="2017-03" db="EMBL/GenBank/DDBJ databases">
        <authorList>
            <person name="Afonso C.L."/>
            <person name="Miller P.J."/>
            <person name="Scott M.A."/>
            <person name="Spackman E."/>
            <person name="Goraichik I."/>
            <person name="Dimitrov K.M."/>
            <person name="Suarez D.L."/>
            <person name="Swayne D.E."/>
        </authorList>
    </citation>
    <scope>NUCLEOTIDE SEQUENCE [LARGE SCALE GENOMIC DNA]</scope>
    <source>
        <strain evidence="2">Genome sequencing of Nitrospira japonica strain NJ11</strain>
    </source>
</reference>
<evidence type="ECO:0000256" key="1">
    <source>
        <dbReference type="SAM" id="SignalP"/>
    </source>
</evidence>
<feature type="signal peptide" evidence="1">
    <location>
        <begin position="1"/>
        <end position="21"/>
    </location>
</feature>
<evidence type="ECO:0000313" key="3">
    <source>
        <dbReference type="Proteomes" id="UP000192042"/>
    </source>
</evidence>